<proteinExistence type="predicted"/>
<dbReference type="OrthoDB" id="9761531at2"/>
<dbReference type="InterPro" id="IPR004797">
    <property type="entry name" value="Competence_ComEC/Rec2"/>
</dbReference>
<feature type="transmembrane region" description="Helical" evidence="6">
    <location>
        <begin position="459"/>
        <end position="476"/>
    </location>
</feature>
<feature type="transmembrane region" description="Helical" evidence="6">
    <location>
        <begin position="15"/>
        <end position="37"/>
    </location>
</feature>
<feature type="transmembrane region" description="Helical" evidence="6">
    <location>
        <begin position="427"/>
        <end position="447"/>
    </location>
</feature>
<dbReference type="Gene3D" id="3.60.15.10">
    <property type="entry name" value="Ribonuclease Z/Hydroxyacylglutathione hydrolase-like"/>
    <property type="match status" value="1"/>
</dbReference>
<dbReference type="InterPro" id="IPR036866">
    <property type="entry name" value="RibonucZ/Hydroxyglut_hydro"/>
</dbReference>
<dbReference type="EMBL" id="CP013650">
    <property type="protein sequence ID" value="ALS98828.1"/>
    <property type="molecule type" value="Genomic_DNA"/>
</dbReference>
<dbReference type="KEGG" id="lal:AT746_11475"/>
<feature type="transmembrane region" description="Helical" evidence="6">
    <location>
        <begin position="44"/>
        <end position="62"/>
    </location>
</feature>
<dbReference type="AlphaFoldDB" id="A0A0U2ZKG6"/>
<dbReference type="InterPro" id="IPR052159">
    <property type="entry name" value="Competence_DNA_uptake"/>
</dbReference>
<feature type="transmembrane region" description="Helical" evidence="6">
    <location>
        <begin position="260"/>
        <end position="280"/>
    </location>
</feature>
<evidence type="ECO:0000256" key="1">
    <source>
        <dbReference type="ARBA" id="ARBA00004651"/>
    </source>
</evidence>
<evidence type="ECO:0000313" key="8">
    <source>
        <dbReference type="EMBL" id="ALS98828.1"/>
    </source>
</evidence>
<dbReference type="PANTHER" id="PTHR30619:SF1">
    <property type="entry name" value="RECOMBINATION PROTEIN 2"/>
    <property type="match status" value="1"/>
</dbReference>
<keyword evidence="4 6" id="KW-1133">Transmembrane helix</keyword>
<dbReference type="InterPro" id="IPR001279">
    <property type="entry name" value="Metallo-B-lactamas"/>
</dbReference>
<evidence type="ECO:0000256" key="5">
    <source>
        <dbReference type="ARBA" id="ARBA00023136"/>
    </source>
</evidence>
<dbReference type="InterPro" id="IPR004477">
    <property type="entry name" value="ComEC_N"/>
</dbReference>
<dbReference type="InterPro" id="IPR035681">
    <property type="entry name" value="ComA-like_MBL"/>
</dbReference>
<feature type="transmembrane region" description="Helical" evidence="6">
    <location>
        <begin position="359"/>
        <end position="382"/>
    </location>
</feature>
<evidence type="ECO:0000256" key="3">
    <source>
        <dbReference type="ARBA" id="ARBA00022692"/>
    </source>
</evidence>
<feature type="transmembrane region" description="Helical" evidence="6">
    <location>
        <begin position="286"/>
        <end position="302"/>
    </location>
</feature>
<evidence type="ECO:0000256" key="2">
    <source>
        <dbReference type="ARBA" id="ARBA00022475"/>
    </source>
</evidence>
<evidence type="ECO:0000259" key="7">
    <source>
        <dbReference type="SMART" id="SM00849"/>
    </source>
</evidence>
<name>A0A0U2ZKG6_9ALTE</name>
<evidence type="ECO:0000313" key="9">
    <source>
        <dbReference type="Proteomes" id="UP000068447"/>
    </source>
</evidence>
<feature type="transmembrane region" description="Helical" evidence="6">
    <location>
        <begin position="223"/>
        <end position="248"/>
    </location>
</feature>
<evidence type="ECO:0000256" key="6">
    <source>
        <dbReference type="SAM" id="Phobius"/>
    </source>
</evidence>
<dbReference type="Pfam" id="PF13567">
    <property type="entry name" value="DUF4131"/>
    <property type="match status" value="1"/>
</dbReference>
<evidence type="ECO:0000256" key="4">
    <source>
        <dbReference type="ARBA" id="ARBA00022989"/>
    </source>
</evidence>
<sequence length="751" mass="84612">MDVWRFSFITLSMTVLLWSALPPVWILPPLLILAIILALYYQRYWLSGALAAIFWMASVGHWQQAWQLPEEKIQQTVMVTGWIETLSRPESTQRFNLSLDTLDGQAVPAGVKVRLSYRQPGWDIKQGQQVRLAVRLKPPHGSLNLGGFNYQRWLFASGIRATGYVVAKPSNKLLQNHISLRQQVLDKMLELDLVHGAWLQALTLGYRGALEQSDWQLVQRTGIAHLIAISGLHLGIISGLSLSVLLWCSGYLLCGRSERINLFKVAMGGALVAAFGYAALAGFSLPTARAWVMLALVTWLWLSDRHWRPRQIFLTTLLVFILLFPLSLFSFSFWLSFCAILIIWLVFWRWPVAGARVDWRTAFISLLRMQLALSLLMLPLVAWEFNLVSLISPLVNMLAVPVVTLVLVPLCLLGLLLLFIWPAAGNLVFSLADSLIGFGIEGLHWFASLPPAFSQVSQIPLMVWVLMVVALALLTLPVCRRRWLLCALFILPLLSWTLPSRDPNWIVRVLDVGQGLAVVIEKQGRAILYDTGPAYPSGYNSADNHILPLLKARGINQLDKVVISHNDNDHAGSLTQLAKGIPLKKVIKHEDLCKRGWQQQWQELTIGVLWPPAGYQDSENNLSCVLSITDGRNTLLLPGDIDSDIERLLATSEDIQADILIAPHHGSNTSSSSEFIRAVAPEYVVFSQGYLNRWRFPAEAVVQRYQEQGVKMLQTSIEGQTDFVLGDGGIRVQTYRRYYHRYWYQPPPLHF</sequence>
<dbReference type="CDD" id="cd07731">
    <property type="entry name" value="ComA-like_MBL-fold"/>
    <property type="match status" value="1"/>
</dbReference>
<keyword evidence="2" id="KW-1003">Cell membrane</keyword>
<keyword evidence="3 6" id="KW-0812">Transmembrane</keyword>
<gene>
    <name evidence="8" type="ORF">AT746_11475</name>
</gene>
<feature type="transmembrane region" description="Helical" evidence="6">
    <location>
        <begin position="314"/>
        <end position="347"/>
    </location>
</feature>
<comment type="subcellular location">
    <subcellularLocation>
        <location evidence="1">Cell membrane</location>
        <topology evidence="1">Multi-pass membrane protein</topology>
    </subcellularLocation>
</comment>
<accession>A0A0U2ZKG6</accession>
<reference evidence="8 9" key="1">
    <citation type="submission" date="2015-12" db="EMBL/GenBank/DDBJ databases">
        <title>Complete genome of Lacimicrobium alkaliphilum KCTC 32984.</title>
        <authorList>
            <person name="Kim S.-G."/>
            <person name="Lee Y.-J."/>
        </authorList>
    </citation>
    <scope>NUCLEOTIDE SEQUENCE [LARGE SCALE GENOMIC DNA]</scope>
    <source>
        <strain evidence="8 9">YelD216</strain>
    </source>
</reference>
<dbReference type="GO" id="GO:0030420">
    <property type="term" value="P:establishment of competence for transformation"/>
    <property type="evidence" value="ECO:0007669"/>
    <property type="project" value="InterPro"/>
</dbReference>
<dbReference type="SMART" id="SM00849">
    <property type="entry name" value="Lactamase_B"/>
    <property type="match status" value="1"/>
</dbReference>
<dbReference type="InterPro" id="IPR025405">
    <property type="entry name" value="DUF4131"/>
</dbReference>
<keyword evidence="5 6" id="KW-0472">Membrane</keyword>
<dbReference type="GO" id="GO:0005886">
    <property type="term" value="C:plasma membrane"/>
    <property type="evidence" value="ECO:0007669"/>
    <property type="project" value="UniProtKB-SubCell"/>
</dbReference>
<dbReference type="Proteomes" id="UP000068447">
    <property type="component" value="Chromosome"/>
</dbReference>
<dbReference type="Pfam" id="PF00753">
    <property type="entry name" value="Lactamase_B"/>
    <property type="match status" value="1"/>
</dbReference>
<dbReference type="Pfam" id="PF03772">
    <property type="entry name" value="Competence"/>
    <property type="match status" value="1"/>
</dbReference>
<feature type="domain" description="Metallo-beta-lactamase" evidence="7">
    <location>
        <begin position="514"/>
        <end position="690"/>
    </location>
</feature>
<protein>
    <recommendedName>
        <fullName evidence="7">Metallo-beta-lactamase domain-containing protein</fullName>
    </recommendedName>
</protein>
<dbReference type="NCBIfam" id="TIGR00361">
    <property type="entry name" value="ComEC_Rec2"/>
    <property type="match status" value="1"/>
</dbReference>
<dbReference type="NCBIfam" id="TIGR00360">
    <property type="entry name" value="ComEC_N-term"/>
    <property type="match status" value="1"/>
</dbReference>
<dbReference type="PANTHER" id="PTHR30619">
    <property type="entry name" value="DNA INTERNALIZATION/COMPETENCE PROTEIN COMEC/REC2"/>
    <property type="match status" value="1"/>
</dbReference>
<feature type="transmembrane region" description="Helical" evidence="6">
    <location>
        <begin position="482"/>
        <end position="498"/>
    </location>
</feature>
<organism evidence="8 9">
    <name type="scientific">Lacimicrobium alkaliphilum</name>
    <dbReference type="NCBI Taxonomy" id="1526571"/>
    <lineage>
        <taxon>Bacteria</taxon>
        <taxon>Pseudomonadati</taxon>
        <taxon>Pseudomonadota</taxon>
        <taxon>Gammaproteobacteria</taxon>
        <taxon>Alteromonadales</taxon>
        <taxon>Alteromonadaceae</taxon>
        <taxon>Lacimicrobium</taxon>
    </lineage>
</organism>
<dbReference type="STRING" id="1526571.AT746_11475"/>
<dbReference type="SUPFAM" id="SSF56281">
    <property type="entry name" value="Metallo-hydrolase/oxidoreductase"/>
    <property type="match status" value="1"/>
</dbReference>
<dbReference type="RefSeq" id="WP_062480430.1">
    <property type="nucleotide sequence ID" value="NZ_CP013650.1"/>
</dbReference>
<feature type="transmembrane region" description="Helical" evidence="6">
    <location>
        <begin position="394"/>
        <end position="421"/>
    </location>
</feature>
<keyword evidence="9" id="KW-1185">Reference proteome</keyword>